<name>A0ABQ9IC97_9NEOP</name>
<dbReference type="PROSITE" id="PS51909">
    <property type="entry name" value="LYSOZYME_I"/>
    <property type="match status" value="1"/>
</dbReference>
<evidence type="ECO:0000256" key="3">
    <source>
        <dbReference type="ARBA" id="ARBA00022529"/>
    </source>
</evidence>
<keyword evidence="3" id="KW-0929">Antimicrobial</keyword>
<keyword evidence="6" id="KW-0326">Glycosidase</keyword>
<dbReference type="EMBL" id="JARBHB010000002">
    <property type="protein sequence ID" value="KAJ8894281.1"/>
    <property type="molecule type" value="Genomic_DNA"/>
</dbReference>
<sequence length="278" mass="29754">MPILSYAAGNWARVTKIPTWTAPPWPRDATLGDMMGKIIDLPRPPPKVRVWEHIVLFEEGGGGGVAVRGYQPSRAGSVRGDIYVTSQSCPSRAVGVPLGREDVEEISHTRHVSTLDLSGGSVFDHHCPSPSGAAALLPGLDDFSGDVDNLCLGCICEAASDCDRRAGCVRDVCGLFKITRPYWVDAGTPAVDGDTADQPEAYPRCASDTDCSAKAVQNYMAKFKQDCNGDGKIDCLDYAAIHRMGGYGCKGELDAAYSGKVKACLFQWETDLFRSGGT</sequence>
<dbReference type="InterPro" id="IPR008597">
    <property type="entry name" value="Invert_lysozyme"/>
</dbReference>
<dbReference type="InterPro" id="IPR018247">
    <property type="entry name" value="EF_Hand_1_Ca_BS"/>
</dbReference>
<dbReference type="PROSITE" id="PS00018">
    <property type="entry name" value="EF_HAND_1"/>
    <property type="match status" value="1"/>
</dbReference>
<dbReference type="CDD" id="cd16890">
    <property type="entry name" value="lyz_i"/>
    <property type="match status" value="1"/>
</dbReference>
<evidence type="ECO:0000256" key="6">
    <source>
        <dbReference type="ARBA" id="ARBA00023295"/>
    </source>
</evidence>
<dbReference type="Proteomes" id="UP001159363">
    <property type="component" value="Chromosome 2"/>
</dbReference>
<evidence type="ECO:0000313" key="7">
    <source>
        <dbReference type="EMBL" id="KAJ8894281.1"/>
    </source>
</evidence>
<dbReference type="Pfam" id="PF05497">
    <property type="entry name" value="Destabilase"/>
    <property type="match status" value="1"/>
</dbReference>
<accession>A0ABQ9IC97</accession>
<evidence type="ECO:0000256" key="4">
    <source>
        <dbReference type="ARBA" id="ARBA00022638"/>
    </source>
</evidence>
<evidence type="ECO:0000256" key="5">
    <source>
        <dbReference type="ARBA" id="ARBA00022801"/>
    </source>
</evidence>
<keyword evidence="4" id="KW-0081">Bacteriolytic enzyme</keyword>
<organism evidence="7 8">
    <name type="scientific">Dryococelus australis</name>
    <dbReference type="NCBI Taxonomy" id="614101"/>
    <lineage>
        <taxon>Eukaryota</taxon>
        <taxon>Metazoa</taxon>
        <taxon>Ecdysozoa</taxon>
        <taxon>Arthropoda</taxon>
        <taxon>Hexapoda</taxon>
        <taxon>Insecta</taxon>
        <taxon>Pterygota</taxon>
        <taxon>Neoptera</taxon>
        <taxon>Polyneoptera</taxon>
        <taxon>Phasmatodea</taxon>
        <taxon>Verophasmatodea</taxon>
        <taxon>Anareolatae</taxon>
        <taxon>Phasmatidae</taxon>
        <taxon>Eurycanthinae</taxon>
        <taxon>Dryococelus</taxon>
    </lineage>
</organism>
<comment type="caution">
    <text evidence="7">The sequence shown here is derived from an EMBL/GenBank/DDBJ whole genome shotgun (WGS) entry which is preliminary data.</text>
</comment>
<reference evidence="7 8" key="1">
    <citation type="submission" date="2023-02" db="EMBL/GenBank/DDBJ databases">
        <title>LHISI_Scaffold_Assembly.</title>
        <authorList>
            <person name="Stuart O.P."/>
            <person name="Cleave R."/>
            <person name="Magrath M.J.L."/>
            <person name="Mikheyev A.S."/>
        </authorList>
    </citation>
    <scope>NUCLEOTIDE SEQUENCE [LARGE SCALE GENOMIC DNA]</scope>
    <source>
        <strain evidence="7">Daus_M_001</strain>
        <tissue evidence="7">Leg muscle</tissue>
    </source>
</reference>
<proteinExistence type="predicted"/>
<dbReference type="PANTHER" id="PTHR11195">
    <property type="entry name" value="DESTABILASE-RELATED"/>
    <property type="match status" value="1"/>
</dbReference>
<keyword evidence="5" id="KW-0378">Hydrolase</keyword>
<dbReference type="PANTHER" id="PTHR11195:SF22">
    <property type="entry name" value="LYSOZYME"/>
    <property type="match status" value="1"/>
</dbReference>
<dbReference type="Gene3D" id="1.10.530.10">
    <property type="match status" value="1"/>
</dbReference>
<keyword evidence="8" id="KW-1185">Reference proteome</keyword>
<evidence type="ECO:0000313" key="8">
    <source>
        <dbReference type="Proteomes" id="UP001159363"/>
    </source>
</evidence>
<gene>
    <name evidence="7" type="ORF">PR048_006894</name>
</gene>
<protein>
    <recommendedName>
        <fullName evidence="2">lysozyme</fullName>
        <ecNumber evidence="2">3.2.1.17</ecNumber>
    </recommendedName>
</protein>
<dbReference type="EC" id="3.2.1.17" evidence="2"/>
<comment type="catalytic activity">
    <reaction evidence="1">
        <text>Hydrolysis of (1-&gt;4)-beta-linkages between N-acetylmuramic acid and N-acetyl-D-glucosamine residues in a peptidoglycan and between N-acetyl-D-glucosamine residues in chitodextrins.</text>
        <dbReference type="EC" id="3.2.1.17"/>
    </reaction>
</comment>
<evidence type="ECO:0000256" key="2">
    <source>
        <dbReference type="ARBA" id="ARBA00012732"/>
    </source>
</evidence>
<evidence type="ECO:0000256" key="1">
    <source>
        <dbReference type="ARBA" id="ARBA00000632"/>
    </source>
</evidence>